<accession>A0AAW2SIW2</accession>
<dbReference type="SUPFAM" id="SSF53756">
    <property type="entry name" value="UDP-Glycosyltransferase/glycogen phosphorylase"/>
    <property type="match status" value="1"/>
</dbReference>
<comment type="similarity">
    <text evidence="1">Belongs to the UDP-glycosyltransferase family.</text>
</comment>
<dbReference type="PANTHER" id="PTHR11926">
    <property type="entry name" value="GLUCOSYL/GLUCURONOSYL TRANSFERASES"/>
    <property type="match status" value="1"/>
</dbReference>
<name>A0AAW2SIW2_SESRA</name>
<sequence>MAETHPRPHAIVFSYPYQGHITPTLDLATNLASRGFTITYVQLEFVHHAISNAHDGAEDVDFFVEARQSGLDIRYTTISDGFPLEFDRNLNLNEYWEGMIRDFPDRVDELVGALTSRMRRPRPFSWLLILYTHGRLPLPRNTTL</sequence>
<organism evidence="2">
    <name type="scientific">Sesamum radiatum</name>
    <name type="common">Black benniseed</name>
    <dbReference type="NCBI Taxonomy" id="300843"/>
    <lineage>
        <taxon>Eukaryota</taxon>
        <taxon>Viridiplantae</taxon>
        <taxon>Streptophyta</taxon>
        <taxon>Embryophyta</taxon>
        <taxon>Tracheophyta</taxon>
        <taxon>Spermatophyta</taxon>
        <taxon>Magnoliopsida</taxon>
        <taxon>eudicotyledons</taxon>
        <taxon>Gunneridae</taxon>
        <taxon>Pentapetalae</taxon>
        <taxon>asterids</taxon>
        <taxon>lamiids</taxon>
        <taxon>Lamiales</taxon>
        <taxon>Pedaliaceae</taxon>
        <taxon>Sesamum</taxon>
    </lineage>
</organism>
<gene>
    <name evidence="2" type="ORF">Sradi_2465300</name>
</gene>
<dbReference type="AlphaFoldDB" id="A0AAW2SIW2"/>
<proteinExistence type="inferred from homology"/>
<dbReference type="GO" id="GO:0080043">
    <property type="term" value="F:quercetin 3-O-glucosyltransferase activity"/>
    <property type="evidence" value="ECO:0007669"/>
    <property type="project" value="TreeGrafter"/>
</dbReference>
<dbReference type="Gene3D" id="3.40.50.2000">
    <property type="entry name" value="Glycogen Phosphorylase B"/>
    <property type="match status" value="1"/>
</dbReference>
<protein>
    <submittedName>
        <fullName evidence="2">UDP-glycosyltransferase 86A1</fullName>
    </submittedName>
</protein>
<dbReference type="EMBL" id="JACGWJ010000010">
    <property type="protein sequence ID" value="KAL0392425.1"/>
    <property type="molecule type" value="Genomic_DNA"/>
</dbReference>
<dbReference type="GO" id="GO:0080044">
    <property type="term" value="F:quercetin 7-O-glucosyltransferase activity"/>
    <property type="evidence" value="ECO:0007669"/>
    <property type="project" value="TreeGrafter"/>
</dbReference>
<reference evidence="2" key="1">
    <citation type="submission" date="2020-06" db="EMBL/GenBank/DDBJ databases">
        <authorList>
            <person name="Li T."/>
            <person name="Hu X."/>
            <person name="Zhang T."/>
            <person name="Song X."/>
            <person name="Zhang H."/>
            <person name="Dai N."/>
            <person name="Sheng W."/>
            <person name="Hou X."/>
            <person name="Wei L."/>
        </authorList>
    </citation>
    <scope>NUCLEOTIDE SEQUENCE</scope>
    <source>
        <strain evidence="2">G02</strain>
        <tissue evidence="2">Leaf</tissue>
    </source>
</reference>
<comment type="caution">
    <text evidence="2">The sequence shown here is derived from an EMBL/GenBank/DDBJ whole genome shotgun (WGS) entry which is preliminary data.</text>
</comment>
<evidence type="ECO:0000313" key="2">
    <source>
        <dbReference type="EMBL" id="KAL0392425.1"/>
    </source>
</evidence>
<dbReference type="PANTHER" id="PTHR11926:SF774">
    <property type="entry name" value="UDP-GLYCOSYLTRANSFERASE 85A1-RELATED"/>
    <property type="match status" value="1"/>
</dbReference>
<evidence type="ECO:0000256" key="1">
    <source>
        <dbReference type="ARBA" id="ARBA00009995"/>
    </source>
</evidence>
<reference evidence="2" key="2">
    <citation type="journal article" date="2024" name="Plant">
        <title>Genomic evolution and insights into agronomic trait innovations of Sesamum species.</title>
        <authorList>
            <person name="Miao H."/>
            <person name="Wang L."/>
            <person name="Qu L."/>
            <person name="Liu H."/>
            <person name="Sun Y."/>
            <person name="Le M."/>
            <person name="Wang Q."/>
            <person name="Wei S."/>
            <person name="Zheng Y."/>
            <person name="Lin W."/>
            <person name="Duan Y."/>
            <person name="Cao H."/>
            <person name="Xiong S."/>
            <person name="Wang X."/>
            <person name="Wei L."/>
            <person name="Li C."/>
            <person name="Ma Q."/>
            <person name="Ju M."/>
            <person name="Zhao R."/>
            <person name="Li G."/>
            <person name="Mu C."/>
            <person name="Tian Q."/>
            <person name="Mei H."/>
            <person name="Zhang T."/>
            <person name="Gao T."/>
            <person name="Zhang H."/>
        </authorList>
    </citation>
    <scope>NUCLEOTIDE SEQUENCE</scope>
    <source>
        <strain evidence="2">G02</strain>
    </source>
</reference>